<dbReference type="InterPro" id="IPR023149">
    <property type="entry name" value="Trans_acon_MeTrfase_C"/>
</dbReference>
<evidence type="ECO:0000256" key="1">
    <source>
        <dbReference type="SAM" id="MobiDB-lite"/>
    </source>
</evidence>
<dbReference type="PANTHER" id="PTHR43861:SF1">
    <property type="entry name" value="TRANS-ACONITATE 2-METHYLTRANSFERASE"/>
    <property type="match status" value="1"/>
</dbReference>
<accession>A0AAE8NM36</accession>
<dbReference type="GO" id="GO:0032259">
    <property type="term" value="P:methylation"/>
    <property type="evidence" value="ECO:0007669"/>
    <property type="project" value="UniProtKB-KW"/>
</dbReference>
<dbReference type="EC" id="2.1.1.144" evidence="3"/>
<sequence>MLRIDGPRTAHAGSGTAVHADQEENDMTTPLDRYAAQYVQFEDERTRPIRDLLAAVPNTPIRTAIDIGCGPGNSTEALIARAPDATVHGIDASADMIDAARKRLPDLRFDVVDISTWDDPGGYDLILANAVLQWVPAHDTLFPSLVGRLAPGGHLAVQMPDNLDEPAHRLMREVAAAGPWADKLKGAARTERFDARHYHALLSPLCSRVDVWRTTYYHPLRGGADAVVEWFKGSALRPFLAALDDGERAAFLARYRDAIAGPGGYPALADGTVLLPFPRLFIVATRA</sequence>
<dbReference type="Pfam" id="PF08242">
    <property type="entry name" value="Methyltransf_12"/>
    <property type="match status" value="1"/>
</dbReference>
<keyword evidence="3" id="KW-0808">Transferase</keyword>
<gene>
    <name evidence="3" type="primary">tam</name>
    <name evidence="3" type="ORF">NCTC10661_07068</name>
</gene>
<dbReference type="Gene3D" id="3.40.50.150">
    <property type="entry name" value="Vaccinia Virus protein VP39"/>
    <property type="match status" value="1"/>
</dbReference>
<dbReference type="Gene3D" id="1.10.150.290">
    <property type="entry name" value="S-adenosyl-L-methionine-dependent methyltransferases"/>
    <property type="match status" value="1"/>
</dbReference>
<dbReference type="NCBIfam" id="NF002463">
    <property type="entry name" value="PRK01683.1"/>
    <property type="match status" value="1"/>
</dbReference>
<dbReference type="AlphaFoldDB" id="A0AAE8NM36"/>
<dbReference type="Proteomes" id="UP000250416">
    <property type="component" value="Unassembled WGS sequence"/>
</dbReference>
<dbReference type="GO" id="GO:0030798">
    <property type="term" value="F:trans-aconitate 2-methyltransferase activity"/>
    <property type="evidence" value="ECO:0007669"/>
    <property type="project" value="UniProtKB-EC"/>
</dbReference>
<evidence type="ECO:0000313" key="3">
    <source>
        <dbReference type="EMBL" id="SQA61312.1"/>
    </source>
</evidence>
<dbReference type="EMBL" id="UARD01000059">
    <property type="protein sequence ID" value="SQA61312.1"/>
    <property type="molecule type" value="Genomic_DNA"/>
</dbReference>
<comment type="caution">
    <text evidence="3">The sequence shown here is derived from an EMBL/GenBank/DDBJ whole genome shotgun (WGS) entry which is preliminary data.</text>
</comment>
<reference evidence="3 4" key="1">
    <citation type="submission" date="2018-06" db="EMBL/GenBank/DDBJ databases">
        <authorList>
            <consortium name="Pathogen Informatics"/>
            <person name="Doyle S."/>
        </authorList>
    </citation>
    <scope>NUCLEOTIDE SEQUENCE [LARGE SCALE GENOMIC DNA]</scope>
    <source>
        <strain evidence="3 4">NCTC10661</strain>
    </source>
</reference>
<dbReference type="InterPro" id="IPR029063">
    <property type="entry name" value="SAM-dependent_MTases_sf"/>
</dbReference>
<proteinExistence type="predicted"/>
<dbReference type="InterPro" id="IPR013217">
    <property type="entry name" value="Methyltransf_12"/>
</dbReference>
<name>A0AAE8NM36_BURCE</name>
<organism evidence="3 4">
    <name type="scientific">Burkholderia cepacia</name>
    <name type="common">Pseudomonas cepacia</name>
    <dbReference type="NCBI Taxonomy" id="292"/>
    <lineage>
        <taxon>Bacteria</taxon>
        <taxon>Pseudomonadati</taxon>
        <taxon>Pseudomonadota</taxon>
        <taxon>Betaproteobacteria</taxon>
        <taxon>Burkholderiales</taxon>
        <taxon>Burkholderiaceae</taxon>
        <taxon>Burkholderia</taxon>
        <taxon>Burkholderia cepacia complex</taxon>
    </lineage>
</organism>
<protein>
    <submittedName>
        <fullName evidence="3">Trans-aconitate 2-methyltransferase</fullName>
        <ecNumber evidence="3">2.1.1.144</ecNumber>
    </submittedName>
</protein>
<feature type="domain" description="Methyltransferase type 12" evidence="2">
    <location>
        <begin position="65"/>
        <end position="155"/>
    </location>
</feature>
<dbReference type="CDD" id="cd02440">
    <property type="entry name" value="AdoMet_MTases"/>
    <property type="match status" value="1"/>
</dbReference>
<evidence type="ECO:0000313" key="4">
    <source>
        <dbReference type="Proteomes" id="UP000250416"/>
    </source>
</evidence>
<evidence type="ECO:0000259" key="2">
    <source>
        <dbReference type="Pfam" id="PF08242"/>
    </source>
</evidence>
<dbReference type="SUPFAM" id="SSF53335">
    <property type="entry name" value="S-adenosyl-L-methionine-dependent methyltransferases"/>
    <property type="match status" value="1"/>
</dbReference>
<feature type="region of interest" description="Disordered" evidence="1">
    <location>
        <begin position="1"/>
        <end position="26"/>
    </location>
</feature>
<keyword evidence="3" id="KW-0489">Methyltransferase</keyword>
<dbReference type="PANTHER" id="PTHR43861">
    <property type="entry name" value="TRANS-ACONITATE 2-METHYLTRANSFERASE-RELATED"/>
    <property type="match status" value="1"/>
</dbReference>